<organism evidence="2">
    <name type="scientific">Mesocestoides corti</name>
    <name type="common">Flatworm</name>
    <dbReference type="NCBI Taxonomy" id="53468"/>
    <lineage>
        <taxon>Eukaryota</taxon>
        <taxon>Metazoa</taxon>
        <taxon>Spiralia</taxon>
        <taxon>Lophotrochozoa</taxon>
        <taxon>Platyhelminthes</taxon>
        <taxon>Cestoda</taxon>
        <taxon>Eucestoda</taxon>
        <taxon>Cyclophyllidea</taxon>
        <taxon>Mesocestoididae</taxon>
        <taxon>Mesocestoides</taxon>
    </lineage>
</organism>
<dbReference type="AlphaFoldDB" id="A0A5K3G2T1"/>
<reference evidence="2" key="1">
    <citation type="submission" date="2019-11" db="UniProtKB">
        <authorList>
            <consortium name="WormBaseParasite"/>
        </authorList>
    </citation>
    <scope>IDENTIFICATION</scope>
</reference>
<evidence type="ECO:0000313" key="2">
    <source>
        <dbReference type="WBParaSite" id="MCU_014565-RA"/>
    </source>
</evidence>
<evidence type="ECO:0000256" key="1">
    <source>
        <dbReference type="SAM" id="MobiDB-lite"/>
    </source>
</evidence>
<accession>A0A5K3G2T1</accession>
<proteinExistence type="predicted"/>
<name>A0A5K3G2T1_MESCO</name>
<dbReference type="WBParaSite" id="MCU_014565-RA">
    <property type="protein sequence ID" value="MCU_014565-RA"/>
    <property type="gene ID" value="MCU_014565"/>
</dbReference>
<feature type="compositionally biased region" description="Polar residues" evidence="1">
    <location>
        <begin position="69"/>
        <end position="82"/>
    </location>
</feature>
<feature type="compositionally biased region" description="Gly residues" evidence="1">
    <location>
        <begin position="93"/>
        <end position="115"/>
    </location>
</feature>
<sequence>MHIRLGRCNNSWFESRLAAAISELPQTVSIGFDVSRSDDRPVNIPTLADVSPKRPGDIQMAVQSMPANGLTSPVFPGTSTVLPSHVGDIESDGGVGGGGAGSGNGGGTAGVGCTGGTPTSR</sequence>
<feature type="region of interest" description="Disordered" evidence="1">
    <location>
        <begin position="69"/>
        <end position="121"/>
    </location>
</feature>
<protein>
    <submittedName>
        <fullName evidence="2">Membrane spanning protein</fullName>
    </submittedName>
</protein>